<proteinExistence type="predicted"/>
<protein>
    <submittedName>
        <fullName evidence="1">Uncharacterized protein</fullName>
    </submittedName>
</protein>
<evidence type="ECO:0000313" key="1">
    <source>
        <dbReference type="EMBL" id="GFS79228.1"/>
    </source>
</evidence>
<dbReference type="AlphaFoldDB" id="A0A8X6T7E1"/>
<sequence>MHFLAFPLHIRLYFSIILIIWSFSEVFKRNTPLELIAELSHQCQSYTICLISFFRIISDKYKVSEMSHSIIIKRDPVAARSSRGKTVGRFVSLVNGQDGVLDFRHYSLGGTGSYTDIVSVWLWASIQMTSGSRVEAITCFSH</sequence>
<dbReference type="EMBL" id="BMAW01002564">
    <property type="protein sequence ID" value="GFS79228.1"/>
    <property type="molecule type" value="Genomic_DNA"/>
</dbReference>
<dbReference type="Proteomes" id="UP000887013">
    <property type="component" value="Unassembled WGS sequence"/>
</dbReference>
<evidence type="ECO:0000313" key="2">
    <source>
        <dbReference type="Proteomes" id="UP000887013"/>
    </source>
</evidence>
<organism evidence="1 2">
    <name type="scientific">Nephila pilipes</name>
    <name type="common">Giant wood spider</name>
    <name type="synonym">Nephila maculata</name>
    <dbReference type="NCBI Taxonomy" id="299642"/>
    <lineage>
        <taxon>Eukaryota</taxon>
        <taxon>Metazoa</taxon>
        <taxon>Ecdysozoa</taxon>
        <taxon>Arthropoda</taxon>
        <taxon>Chelicerata</taxon>
        <taxon>Arachnida</taxon>
        <taxon>Araneae</taxon>
        <taxon>Araneomorphae</taxon>
        <taxon>Entelegynae</taxon>
        <taxon>Araneoidea</taxon>
        <taxon>Nephilidae</taxon>
        <taxon>Nephila</taxon>
    </lineage>
</organism>
<keyword evidence="2" id="KW-1185">Reference proteome</keyword>
<reference evidence="1" key="1">
    <citation type="submission" date="2020-08" db="EMBL/GenBank/DDBJ databases">
        <title>Multicomponent nature underlies the extraordinary mechanical properties of spider dragline silk.</title>
        <authorList>
            <person name="Kono N."/>
            <person name="Nakamura H."/>
            <person name="Mori M."/>
            <person name="Yoshida Y."/>
            <person name="Ohtoshi R."/>
            <person name="Malay A.D."/>
            <person name="Moran D.A.P."/>
            <person name="Tomita M."/>
            <person name="Numata K."/>
            <person name="Arakawa K."/>
        </authorList>
    </citation>
    <scope>NUCLEOTIDE SEQUENCE</scope>
</reference>
<name>A0A8X6T7E1_NEPPI</name>
<comment type="caution">
    <text evidence="1">The sequence shown here is derived from an EMBL/GenBank/DDBJ whole genome shotgun (WGS) entry which is preliminary data.</text>
</comment>
<accession>A0A8X6T7E1</accession>
<gene>
    <name evidence="1" type="ORF">NPIL_543451</name>
</gene>